<dbReference type="GO" id="GO:0005759">
    <property type="term" value="C:mitochondrial matrix"/>
    <property type="evidence" value="ECO:0007669"/>
    <property type="project" value="UniProtKB-SubCell"/>
</dbReference>
<keyword evidence="7 16" id="KW-0812">Transmembrane</keyword>
<dbReference type="PANTHER" id="PTHR23245:SF36">
    <property type="entry name" value="TRNA (GUANINE(37)-N1)-METHYLTRANSFERASE"/>
    <property type="match status" value="1"/>
</dbReference>
<comment type="caution">
    <text evidence="19">The sequence shown here is derived from an EMBL/GenBank/DDBJ whole genome shotgun (WGS) entry which is preliminary data.</text>
</comment>
<keyword evidence="12 14" id="KW-0539">Nucleus</keyword>
<evidence type="ECO:0000259" key="18">
    <source>
        <dbReference type="PROSITE" id="PS51684"/>
    </source>
</evidence>
<comment type="similarity">
    <text evidence="2">Belongs to the class I-like SAM-binding methyltransferase superfamily. TRM5/TYW2 family.</text>
</comment>
<dbReference type="PROSITE" id="PS00217">
    <property type="entry name" value="SUGAR_TRANSPORT_2"/>
    <property type="match status" value="1"/>
</dbReference>
<dbReference type="CDD" id="cd17364">
    <property type="entry name" value="MFS_PhT"/>
    <property type="match status" value="1"/>
</dbReference>
<evidence type="ECO:0000256" key="8">
    <source>
        <dbReference type="ARBA" id="ARBA00022694"/>
    </source>
</evidence>
<dbReference type="GO" id="GO:0002939">
    <property type="term" value="P:tRNA N1-guanine methylation"/>
    <property type="evidence" value="ECO:0007669"/>
    <property type="project" value="TreeGrafter"/>
</dbReference>
<name>A0AAW1S5J5_9CHLO</name>
<dbReference type="GO" id="GO:0022857">
    <property type="term" value="F:transmembrane transporter activity"/>
    <property type="evidence" value="ECO:0007669"/>
    <property type="project" value="InterPro"/>
</dbReference>
<comment type="subcellular location">
    <subcellularLocation>
        <location evidence="1">Membrane</location>
        <topology evidence="1">Multi-pass membrane protein</topology>
    </subcellularLocation>
    <subcellularLocation>
        <location evidence="14">Mitochondrion matrix</location>
    </subcellularLocation>
    <subcellularLocation>
        <location evidence="14">Nucleus</location>
    </subcellularLocation>
    <subcellularLocation>
        <location evidence="14">Cytoplasm</location>
    </subcellularLocation>
    <text evidence="14">Predominantly in the mitochondria and in the nucleus.</text>
</comment>
<feature type="transmembrane region" description="Helical" evidence="16">
    <location>
        <begin position="822"/>
        <end position="845"/>
    </location>
</feature>
<evidence type="ECO:0000256" key="13">
    <source>
        <dbReference type="ARBA" id="ARBA00047783"/>
    </source>
</evidence>
<keyword evidence="11 16" id="KW-0472">Membrane</keyword>
<dbReference type="PROSITE" id="PS00216">
    <property type="entry name" value="SUGAR_TRANSPORT_1"/>
    <property type="match status" value="1"/>
</dbReference>
<evidence type="ECO:0000256" key="6">
    <source>
        <dbReference type="ARBA" id="ARBA00022691"/>
    </source>
</evidence>
<feature type="compositionally biased region" description="Basic and acidic residues" evidence="15">
    <location>
        <begin position="882"/>
        <end position="898"/>
    </location>
</feature>
<feature type="transmembrane region" description="Helical" evidence="16">
    <location>
        <begin position="564"/>
        <end position="583"/>
    </location>
</feature>
<keyword evidence="6 14" id="KW-0949">S-adenosyl-L-methionine</keyword>
<dbReference type="PROSITE" id="PS51684">
    <property type="entry name" value="SAM_MT_TRM5_TYW2"/>
    <property type="match status" value="1"/>
</dbReference>
<feature type="transmembrane region" description="Helical" evidence="16">
    <location>
        <begin position="758"/>
        <end position="783"/>
    </location>
</feature>
<keyword evidence="9 16" id="KW-1133">Transmembrane helix</keyword>
<dbReference type="PROSITE" id="PS50850">
    <property type="entry name" value="MFS"/>
    <property type="match status" value="1"/>
</dbReference>
<evidence type="ECO:0000256" key="14">
    <source>
        <dbReference type="HAMAP-Rule" id="MF_03152"/>
    </source>
</evidence>
<evidence type="ECO:0000256" key="5">
    <source>
        <dbReference type="ARBA" id="ARBA00022679"/>
    </source>
</evidence>
<dbReference type="InterPro" id="IPR005828">
    <property type="entry name" value="MFS_sugar_transport-like"/>
</dbReference>
<dbReference type="Gene3D" id="3.30.300.110">
    <property type="entry name" value="Met-10+ protein-like domains"/>
    <property type="match status" value="1"/>
</dbReference>
<dbReference type="InterPro" id="IPR020846">
    <property type="entry name" value="MFS_dom"/>
</dbReference>
<feature type="domain" description="SAM-dependent methyltransferase TRM5/TYW2-type" evidence="18">
    <location>
        <begin position="129"/>
        <end position="427"/>
    </location>
</feature>
<dbReference type="GO" id="GO:0052906">
    <property type="term" value="F:tRNA (guanine(37)-N1)-methyltransferase activity"/>
    <property type="evidence" value="ECO:0007669"/>
    <property type="project" value="UniProtKB-UniRule"/>
</dbReference>
<evidence type="ECO:0000256" key="7">
    <source>
        <dbReference type="ARBA" id="ARBA00022692"/>
    </source>
</evidence>
<feature type="transmembrane region" description="Helical" evidence="16">
    <location>
        <begin position="795"/>
        <end position="816"/>
    </location>
</feature>
<feature type="transmembrane region" description="Helical" evidence="16">
    <location>
        <begin position="647"/>
        <end position="666"/>
    </location>
</feature>
<evidence type="ECO:0000256" key="3">
    <source>
        <dbReference type="ARBA" id="ARBA00022490"/>
    </source>
</evidence>
<feature type="binding site" evidence="14">
    <location>
        <begin position="284"/>
        <end position="285"/>
    </location>
    <ligand>
        <name>S-adenosyl-L-methionine</name>
        <dbReference type="ChEBI" id="CHEBI:59789"/>
    </ligand>
</feature>
<evidence type="ECO:0000313" key="20">
    <source>
        <dbReference type="Proteomes" id="UP001445335"/>
    </source>
</evidence>
<evidence type="ECO:0000256" key="11">
    <source>
        <dbReference type="ARBA" id="ARBA00023136"/>
    </source>
</evidence>
<proteinExistence type="inferred from homology"/>
<feature type="transmembrane region" description="Helical" evidence="16">
    <location>
        <begin position="459"/>
        <end position="476"/>
    </location>
</feature>
<keyword evidence="20" id="KW-1185">Reference proteome</keyword>
<dbReference type="FunFam" id="3.30.300.110:FF:000001">
    <property type="entry name" value="tRNA (guanine(37)-N1)-methyltransferase"/>
    <property type="match status" value="1"/>
</dbReference>
<keyword evidence="8 14" id="KW-0819">tRNA processing</keyword>
<dbReference type="Gene3D" id="3.40.50.150">
    <property type="entry name" value="Vaccinia Virus protein VP39"/>
    <property type="match status" value="1"/>
</dbReference>
<dbReference type="InterPro" id="IPR030382">
    <property type="entry name" value="MeTrfase_TRM5/TYW2"/>
</dbReference>
<dbReference type="InterPro" id="IPR056744">
    <property type="entry name" value="TRM5/TYW2-like_N"/>
</dbReference>
<dbReference type="InterPro" id="IPR029063">
    <property type="entry name" value="SAM-dependent_MTases_sf"/>
</dbReference>
<feature type="binding site" evidence="14">
    <location>
        <position position="218"/>
    </location>
    <ligand>
        <name>S-adenosyl-L-methionine</name>
        <dbReference type="ChEBI" id="CHEBI:59789"/>
    </ligand>
</feature>
<evidence type="ECO:0000313" key="19">
    <source>
        <dbReference type="EMBL" id="KAK9840973.1"/>
    </source>
</evidence>
<evidence type="ECO:0000256" key="12">
    <source>
        <dbReference type="ARBA" id="ARBA00023242"/>
    </source>
</evidence>
<accession>A0AAW1S5J5</accession>
<feature type="transmembrane region" description="Helical" evidence="16">
    <location>
        <begin position="430"/>
        <end position="452"/>
    </location>
</feature>
<evidence type="ECO:0000259" key="17">
    <source>
        <dbReference type="PROSITE" id="PS50850"/>
    </source>
</evidence>
<dbReference type="Proteomes" id="UP001445335">
    <property type="component" value="Unassembled WGS sequence"/>
</dbReference>
<dbReference type="Pfam" id="PF02475">
    <property type="entry name" value="TRM5-TYW2_MTfase"/>
    <property type="match status" value="1"/>
</dbReference>
<dbReference type="GO" id="GO:0070901">
    <property type="term" value="P:mitochondrial tRNA methylation"/>
    <property type="evidence" value="ECO:0007669"/>
    <property type="project" value="UniProtKB-ARBA"/>
</dbReference>
<dbReference type="InterPro" id="IPR036259">
    <property type="entry name" value="MFS_trans_sf"/>
</dbReference>
<feature type="transmembrane region" description="Helical" evidence="16">
    <location>
        <begin position="496"/>
        <end position="514"/>
    </location>
</feature>
<gene>
    <name evidence="19" type="ORF">WJX81_003444</name>
</gene>
<keyword evidence="10 14" id="KW-0496">Mitochondrion</keyword>
<feature type="region of interest" description="Disordered" evidence="15">
    <location>
        <begin position="304"/>
        <end position="326"/>
    </location>
</feature>
<evidence type="ECO:0000256" key="9">
    <source>
        <dbReference type="ARBA" id="ARBA00022989"/>
    </source>
</evidence>
<keyword evidence="4 14" id="KW-0489">Methyltransferase</keyword>
<reference evidence="19 20" key="1">
    <citation type="journal article" date="2024" name="Nat. Commun.">
        <title>Phylogenomics reveals the evolutionary origins of lichenization in chlorophyte algae.</title>
        <authorList>
            <person name="Puginier C."/>
            <person name="Libourel C."/>
            <person name="Otte J."/>
            <person name="Skaloud P."/>
            <person name="Haon M."/>
            <person name="Grisel S."/>
            <person name="Petersen M."/>
            <person name="Berrin J.G."/>
            <person name="Delaux P.M."/>
            <person name="Dal Grande F."/>
            <person name="Keller J."/>
        </authorList>
    </citation>
    <scope>NUCLEOTIDE SEQUENCE [LARGE SCALE GENOMIC DNA]</scope>
    <source>
        <strain evidence="19 20">SAG 245.80</strain>
    </source>
</reference>
<comment type="similarity">
    <text evidence="14">Belongs to the TRM5 / TYW2 family.</text>
</comment>
<evidence type="ECO:0000256" key="1">
    <source>
        <dbReference type="ARBA" id="ARBA00004141"/>
    </source>
</evidence>
<feature type="binding site" evidence="14">
    <location>
        <position position="344"/>
    </location>
    <ligand>
        <name>S-adenosyl-L-methionine</name>
        <dbReference type="ChEBI" id="CHEBI:59789"/>
    </ligand>
</feature>
<dbReference type="SUPFAM" id="SSF103473">
    <property type="entry name" value="MFS general substrate transporter"/>
    <property type="match status" value="1"/>
</dbReference>
<evidence type="ECO:0000256" key="2">
    <source>
        <dbReference type="ARBA" id="ARBA00009775"/>
    </source>
</evidence>
<evidence type="ECO:0000256" key="4">
    <source>
        <dbReference type="ARBA" id="ARBA00022603"/>
    </source>
</evidence>
<comment type="catalytic activity">
    <reaction evidence="13 14">
        <text>guanosine(37) in tRNA + S-adenosyl-L-methionine = N(1)-methylguanosine(37) in tRNA + S-adenosyl-L-homocysteine + H(+)</text>
        <dbReference type="Rhea" id="RHEA:36899"/>
        <dbReference type="Rhea" id="RHEA-COMP:10145"/>
        <dbReference type="Rhea" id="RHEA-COMP:10147"/>
        <dbReference type="ChEBI" id="CHEBI:15378"/>
        <dbReference type="ChEBI" id="CHEBI:57856"/>
        <dbReference type="ChEBI" id="CHEBI:59789"/>
        <dbReference type="ChEBI" id="CHEBI:73542"/>
        <dbReference type="ChEBI" id="CHEBI:74269"/>
        <dbReference type="EC" id="2.1.1.228"/>
    </reaction>
</comment>
<dbReference type="InterPro" id="IPR025792">
    <property type="entry name" value="tRNA_Gua_MeTrfase_euk"/>
</dbReference>
<feature type="domain" description="Major facilitator superfamily (MFS) profile" evidence="17">
    <location>
        <begin position="388"/>
        <end position="850"/>
    </location>
</feature>
<dbReference type="InterPro" id="IPR005829">
    <property type="entry name" value="Sugar_transporter_CS"/>
</dbReference>
<dbReference type="InterPro" id="IPR056743">
    <property type="entry name" value="TRM5-TYW2-like_MTfase"/>
</dbReference>
<dbReference type="Pfam" id="PF25133">
    <property type="entry name" value="TYW2_N_2"/>
    <property type="match status" value="1"/>
</dbReference>
<comment type="subunit">
    <text evidence="14">Monomer.</text>
</comment>
<evidence type="ECO:0000256" key="16">
    <source>
        <dbReference type="SAM" id="Phobius"/>
    </source>
</evidence>
<sequence>MAAGEQHGVGSASLFDREAFREVLHVQALRIPTRDCQRFMRLMTGYTLDRPKLRCVVSDGDSADTRLLLLSEQLGTEGLGALDEARRALVEEAGLQVVHHDVTVAYPHLTADQVLRRLLPRGTEVPCAFETVGHIAHVNLRDELLPHKRLVGQVLLDKNPAIRTVVNKVGTIENEYRVFAMEVLAGSPCLETEVSQHGARFRLNFAEVYWNSRLESEHKRLVDEFRPGQVVVDVMAGIGPFAIPAAKKGCMVYANDLNPRSHHWLVRNIALNRVASRVQPFCMDGRQFVRLVCGAPLDGSPPADVQQPCVAGQQGAAGSRTRQGLPEGSSIPPGGLRADHFVMNLPASGVEFLDAFRGALRGRRGAPLPMVHCYTFARGCESDADVLLRLEAALGGPLEAPARVTTVCSVLGPMMAFVYYREAEIPEPDALWVTGSALAGAVLGQLLFGYLADWYGRKPVYLHTLLLLIVGTFGAAQSGSHVIGMNFVSWFCVWRFVQGLGLGGDYPIVASITAEYSTRRVRGRMLATVFSAQGLGTLAATLVCWALTAIFKEAILQDVRSLDYVWRIALGIGCIPATFTLWLRLKLPESPRYSIQVNRNLPLAAANMQALMGGGYTKDDPGYDHSPAADRISLAAFRRFARRPRNFVALAGTAACWLLVDIPYYTLSSYLPKVLSAMRFIPPASVANPEEVYANVWYTCLGSFVVIGCGLLPGYFVTIATVERLGRRTIQAGSFAVITLLLVVLAAAYAPLLSTPHASAFIVLIVVLFFFCNWGPNATTFILPAEVFPTKFRATCHGISAAAGKIGAVIGAFGYGSLNIKLGLQAMLAILIVPSVLGILFTPLIPEPCGLSLEDAAGGAENSGLEDDAYAAAEAARHAGRRRDASNGSVERHPQVRL</sequence>
<dbReference type="GO" id="GO:0016020">
    <property type="term" value="C:membrane"/>
    <property type="evidence" value="ECO:0007669"/>
    <property type="project" value="UniProtKB-SubCell"/>
</dbReference>
<dbReference type="GO" id="GO:0005634">
    <property type="term" value="C:nucleus"/>
    <property type="evidence" value="ECO:0007669"/>
    <property type="project" value="UniProtKB-SubCell"/>
</dbReference>
<keyword evidence="5 14" id="KW-0808">Transferase</keyword>
<dbReference type="HAMAP" id="MF_03152">
    <property type="entry name" value="TRM5"/>
    <property type="match status" value="1"/>
</dbReference>
<dbReference type="Gene3D" id="1.20.1250.20">
    <property type="entry name" value="MFS general substrate transporter like domains"/>
    <property type="match status" value="2"/>
</dbReference>
<feature type="region of interest" description="Disordered" evidence="15">
    <location>
        <begin position="875"/>
        <end position="898"/>
    </location>
</feature>
<evidence type="ECO:0000256" key="15">
    <source>
        <dbReference type="SAM" id="MobiDB-lite"/>
    </source>
</evidence>
<dbReference type="PANTHER" id="PTHR23245">
    <property type="entry name" value="TRNA METHYLTRANSFERASE"/>
    <property type="match status" value="1"/>
</dbReference>
<dbReference type="EC" id="2.1.1.228" evidence="14"/>
<keyword evidence="3 14" id="KW-0963">Cytoplasm</keyword>
<evidence type="ECO:0000256" key="10">
    <source>
        <dbReference type="ARBA" id="ARBA00023128"/>
    </source>
</evidence>
<feature type="transmembrane region" description="Helical" evidence="16">
    <location>
        <begin position="732"/>
        <end position="752"/>
    </location>
</feature>
<organism evidence="19 20">
    <name type="scientific">Elliptochloris bilobata</name>
    <dbReference type="NCBI Taxonomy" id="381761"/>
    <lineage>
        <taxon>Eukaryota</taxon>
        <taxon>Viridiplantae</taxon>
        <taxon>Chlorophyta</taxon>
        <taxon>core chlorophytes</taxon>
        <taxon>Trebouxiophyceae</taxon>
        <taxon>Trebouxiophyceae incertae sedis</taxon>
        <taxon>Elliptochloris clade</taxon>
        <taxon>Elliptochloris</taxon>
    </lineage>
</organism>
<dbReference type="AlphaFoldDB" id="A0AAW1S5J5"/>
<comment type="function">
    <text evidence="14">Specifically methylates the N1 position of guanosine-37 in various cytoplasmic and mitochondrial tRNAs. Methylation is not dependent on the nature of the nucleoside 5' of the target nucleoside. This is the first step in the biosynthesis of wybutosine (yW), a modified base adjacent to the anticodon of tRNAs and required for accurate decoding.</text>
</comment>
<feature type="transmembrane region" description="Helical" evidence="16">
    <location>
        <begin position="696"/>
        <end position="720"/>
    </location>
</feature>
<dbReference type="Pfam" id="PF00083">
    <property type="entry name" value="Sugar_tr"/>
    <property type="match status" value="1"/>
</dbReference>
<dbReference type="SUPFAM" id="SSF53335">
    <property type="entry name" value="S-adenosyl-L-methionine-dependent methyltransferases"/>
    <property type="match status" value="1"/>
</dbReference>
<protein>
    <recommendedName>
        <fullName evidence="14">tRNA (guanine(37)-N1)-methyltransferase</fullName>
        <ecNumber evidence="14">2.1.1.228</ecNumber>
    </recommendedName>
    <alternativeName>
        <fullName evidence="14">M1G-methyltransferase</fullName>
    </alternativeName>
    <alternativeName>
        <fullName evidence="14">tRNA [GM37] methyltransferase</fullName>
    </alternativeName>
    <alternativeName>
        <fullName evidence="14">tRNA methyltransferase 5 homolog</fullName>
    </alternativeName>
</protein>
<feature type="binding site" evidence="14">
    <location>
        <begin position="256"/>
        <end position="257"/>
    </location>
    <ligand>
        <name>S-adenosyl-L-methionine</name>
        <dbReference type="ChEBI" id="CHEBI:59789"/>
    </ligand>
</feature>
<feature type="transmembrane region" description="Helical" evidence="16">
    <location>
        <begin position="526"/>
        <end position="552"/>
    </location>
</feature>
<dbReference type="EMBL" id="JALJOU010000011">
    <property type="protein sequence ID" value="KAK9840973.1"/>
    <property type="molecule type" value="Genomic_DNA"/>
</dbReference>